<comment type="function">
    <text evidence="9">Catalyzes the phosphorylation of ribose at O-5 in a reaction requiring ATP and magnesium. The resulting D-ribose-5-phosphate can then be used either for sythesis of nucleotides, histidine, and tryptophan, or as a component of the pentose phosphate pathway.</text>
</comment>
<dbReference type="PANTHER" id="PTHR10584:SF166">
    <property type="entry name" value="RIBOKINASE"/>
    <property type="match status" value="1"/>
</dbReference>
<keyword evidence="4 9" id="KW-0418">Kinase</keyword>
<protein>
    <recommendedName>
        <fullName evidence="9">Ribokinase</fullName>
        <shortName evidence="9">RK</shortName>
        <ecNumber evidence="9">2.7.1.15</ecNumber>
    </recommendedName>
</protein>
<evidence type="ECO:0000256" key="4">
    <source>
        <dbReference type="ARBA" id="ARBA00022777"/>
    </source>
</evidence>
<feature type="domain" description="Carbohydrate kinase PfkB" evidence="10">
    <location>
        <begin position="1"/>
        <end position="278"/>
    </location>
</feature>
<feature type="active site" description="Proton acceptor" evidence="9">
    <location>
        <position position="233"/>
    </location>
</feature>
<dbReference type="PANTHER" id="PTHR10584">
    <property type="entry name" value="SUGAR KINASE"/>
    <property type="match status" value="1"/>
</dbReference>
<comment type="subunit">
    <text evidence="9">Homodimer.</text>
</comment>
<reference evidence="11" key="2">
    <citation type="submission" date="2020-07" db="EMBL/GenBank/DDBJ databases">
        <authorList>
            <person name="Pettersson B.M.F."/>
            <person name="Behra P.R.K."/>
            <person name="Ramesh M."/>
            <person name="Das S."/>
            <person name="Dasgupta S."/>
            <person name="Kirsebom L.A."/>
        </authorList>
    </citation>
    <scope>NUCLEOTIDE SEQUENCE</scope>
    <source>
        <strain evidence="11">CCUG 55640</strain>
    </source>
</reference>
<dbReference type="Proteomes" id="UP001141650">
    <property type="component" value="Unassembled WGS sequence"/>
</dbReference>
<feature type="binding site" evidence="9">
    <location>
        <position position="267"/>
    </location>
    <ligand>
        <name>K(+)</name>
        <dbReference type="ChEBI" id="CHEBI:29103"/>
    </ligand>
</feature>
<comment type="pathway">
    <text evidence="9">Carbohydrate metabolism; D-ribose degradation; D-ribose 5-phosphate from beta-D-ribopyranose: step 2/2.</text>
</comment>
<dbReference type="EMBL" id="MVHD01000004">
    <property type="protein sequence ID" value="OQZ92733.1"/>
    <property type="molecule type" value="Genomic_DNA"/>
</dbReference>
<dbReference type="EMBL" id="JACKVH010000017">
    <property type="protein sequence ID" value="MCV7380569.1"/>
    <property type="molecule type" value="Genomic_DNA"/>
</dbReference>
<evidence type="ECO:0000256" key="3">
    <source>
        <dbReference type="ARBA" id="ARBA00022741"/>
    </source>
</evidence>
<comment type="caution">
    <text evidence="9">Lacks conserved residue(s) required for the propagation of feature annotation.</text>
</comment>
<reference evidence="12 13" key="1">
    <citation type="submission" date="2017-02" db="EMBL/GenBank/DDBJ databases">
        <title>The new phylogeny of genus Mycobacterium.</title>
        <authorList>
            <person name="Tortoli E."/>
            <person name="Trovato A."/>
            <person name="Cirillo D.M."/>
        </authorList>
    </citation>
    <scope>NUCLEOTIDE SEQUENCE [LARGE SCALE GENOMIC DNA]</scope>
    <source>
        <strain evidence="12 13">DSM 45230</strain>
    </source>
</reference>
<keyword evidence="2 9" id="KW-0479">Metal-binding</keyword>
<dbReference type="Gene3D" id="3.40.1190.20">
    <property type="match status" value="1"/>
</dbReference>
<dbReference type="InterPro" id="IPR029056">
    <property type="entry name" value="Ribokinase-like"/>
</dbReference>
<comment type="similarity">
    <text evidence="9">Belongs to the carbohydrate kinase PfkB family. Ribokinase subfamily.</text>
</comment>
<evidence type="ECO:0000313" key="14">
    <source>
        <dbReference type="Proteomes" id="UP001141650"/>
    </source>
</evidence>
<sequence>MARVCVVGSVNMDLTFGVAALPRPGETVLASSLTAAPGGKGANQAVAAARAGARVQFVGAVGDDAAAAQLRAHLRANGVGLDATVATPGPSGTAAVVVDTRAENAIVVAPGANGRLTLTAAARDVISDCEVLLTQLEIPLSTAVAATRAARAAGATVIVNASPAGGERRHLADLATAADVVIANEAEAGEWPWRPTHFVITIGARGARYVGADGQFTVPAPAVEAVDTAGAGDVFAGVLAAGWPREPGARAGRLTALRRACAAGALATLAPGAGDCAPRAAAIDEALRTASREQTP</sequence>
<comment type="activity regulation">
    <text evidence="9">Activated by a monovalent cation that binds near, but not in, the active site. The most likely occupant of the site in vivo is potassium. Ion binding induces a conformational change that may alter substrate affinity.</text>
</comment>
<accession>A0AA41XSJ1</accession>
<dbReference type="GO" id="GO:0005524">
    <property type="term" value="F:ATP binding"/>
    <property type="evidence" value="ECO:0007669"/>
    <property type="project" value="UniProtKB-UniRule"/>
</dbReference>
<dbReference type="EC" id="2.7.1.15" evidence="9"/>
<feature type="binding site" evidence="9">
    <location>
        <begin position="39"/>
        <end position="43"/>
    </location>
    <ligand>
        <name>substrate</name>
    </ligand>
</feature>
<name>A0AA41XSJ1_9MYCO</name>
<evidence type="ECO:0000256" key="5">
    <source>
        <dbReference type="ARBA" id="ARBA00022840"/>
    </source>
</evidence>
<keyword evidence="7 9" id="KW-0630">Potassium</keyword>
<feature type="binding site" evidence="9">
    <location>
        <begin position="201"/>
        <end position="206"/>
    </location>
    <ligand>
        <name>ATP</name>
        <dbReference type="ChEBI" id="CHEBI:30616"/>
    </ligand>
</feature>
<organism evidence="11 14">
    <name type="scientific">Mycobacterium alsense</name>
    <dbReference type="NCBI Taxonomy" id="324058"/>
    <lineage>
        <taxon>Bacteria</taxon>
        <taxon>Bacillati</taxon>
        <taxon>Actinomycetota</taxon>
        <taxon>Actinomycetes</taxon>
        <taxon>Mycobacteriales</taxon>
        <taxon>Mycobacteriaceae</taxon>
        <taxon>Mycobacterium</taxon>
    </lineage>
</organism>
<evidence type="ECO:0000256" key="7">
    <source>
        <dbReference type="ARBA" id="ARBA00022958"/>
    </source>
</evidence>
<comment type="subcellular location">
    <subcellularLocation>
        <location evidence="9">Cytoplasm</location>
    </subcellularLocation>
</comment>
<evidence type="ECO:0000256" key="8">
    <source>
        <dbReference type="ARBA" id="ARBA00023277"/>
    </source>
</evidence>
<dbReference type="InterPro" id="IPR011877">
    <property type="entry name" value="Ribokinase"/>
</dbReference>
<dbReference type="Proteomes" id="UP000192319">
    <property type="component" value="Unassembled WGS sequence"/>
</dbReference>
<feature type="binding site" evidence="9">
    <location>
        <position position="137"/>
    </location>
    <ligand>
        <name>substrate</name>
    </ligand>
</feature>
<keyword evidence="13" id="KW-1185">Reference proteome</keyword>
<dbReference type="PRINTS" id="PR00990">
    <property type="entry name" value="RIBOKINASE"/>
</dbReference>
<feature type="binding site" evidence="9">
    <location>
        <begin position="11"/>
        <end position="13"/>
    </location>
    <ligand>
        <name>substrate</name>
    </ligand>
</feature>
<dbReference type="HAMAP" id="MF_01987">
    <property type="entry name" value="Ribokinase"/>
    <property type="match status" value="1"/>
</dbReference>
<feature type="binding site" evidence="9">
    <location>
        <begin position="232"/>
        <end position="233"/>
    </location>
    <ligand>
        <name>ATP</name>
        <dbReference type="ChEBI" id="CHEBI:30616"/>
    </ligand>
</feature>
<proteinExistence type="inferred from homology"/>
<dbReference type="Pfam" id="PF00294">
    <property type="entry name" value="PfkB"/>
    <property type="match status" value="1"/>
</dbReference>
<evidence type="ECO:0000313" key="12">
    <source>
        <dbReference type="EMBL" id="OQZ92733.1"/>
    </source>
</evidence>
<feature type="binding site" evidence="9">
    <location>
        <position position="272"/>
    </location>
    <ligand>
        <name>K(+)</name>
        <dbReference type="ChEBI" id="CHEBI:29103"/>
    </ligand>
</feature>
<evidence type="ECO:0000313" key="11">
    <source>
        <dbReference type="EMBL" id="MCV7380569.1"/>
    </source>
</evidence>
<dbReference type="GO" id="GO:0004747">
    <property type="term" value="F:ribokinase activity"/>
    <property type="evidence" value="ECO:0007669"/>
    <property type="project" value="UniProtKB-UniRule"/>
</dbReference>
<evidence type="ECO:0000259" key="10">
    <source>
        <dbReference type="Pfam" id="PF00294"/>
    </source>
</evidence>
<feature type="binding site" evidence="9">
    <location>
        <position position="184"/>
    </location>
    <ligand>
        <name>ATP</name>
        <dbReference type="ChEBI" id="CHEBI:30616"/>
    </ligand>
</feature>
<keyword evidence="6 9" id="KW-0460">Magnesium</keyword>
<comment type="cofactor">
    <cofactor evidence="9">
        <name>Mg(2+)</name>
        <dbReference type="ChEBI" id="CHEBI:18420"/>
    </cofactor>
    <text evidence="9">Requires a divalent cation, most likely magnesium in vivo, as an electrophilic catalyst to aid phosphoryl group transfer. It is the chelate of the metal and the nucleotide that is the actual substrate.</text>
</comment>
<dbReference type="InterPro" id="IPR002139">
    <property type="entry name" value="Ribo/fructo_kinase"/>
</dbReference>
<dbReference type="SUPFAM" id="SSF53613">
    <property type="entry name" value="Ribokinase-like"/>
    <property type="match status" value="1"/>
</dbReference>
<keyword evidence="8 9" id="KW-0119">Carbohydrate metabolism</keyword>
<reference evidence="11" key="3">
    <citation type="journal article" date="2022" name="BMC Genomics">
        <title>Comparative genome analysis of mycobacteria focusing on tRNA and non-coding RNA.</title>
        <authorList>
            <person name="Behra P.R.K."/>
            <person name="Pettersson B.M.F."/>
            <person name="Ramesh M."/>
            <person name="Das S."/>
            <person name="Dasgupta S."/>
            <person name="Kirsebom L.A."/>
        </authorList>
    </citation>
    <scope>NUCLEOTIDE SEQUENCE</scope>
    <source>
        <strain evidence="11">CCUG 55640</strain>
    </source>
</reference>
<comment type="catalytic activity">
    <reaction evidence="9">
        <text>D-ribose + ATP = D-ribose 5-phosphate + ADP + H(+)</text>
        <dbReference type="Rhea" id="RHEA:13697"/>
        <dbReference type="ChEBI" id="CHEBI:15378"/>
        <dbReference type="ChEBI" id="CHEBI:30616"/>
        <dbReference type="ChEBI" id="CHEBI:47013"/>
        <dbReference type="ChEBI" id="CHEBI:78346"/>
        <dbReference type="ChEBI" id="CHEBI:456216"/>
        <dbReference type="EC" id="2.7.1.15"/>
    </reaction>
</comment>
<evidence type="ECO:0000256" key="9">
    <source>
        <dbReference type="HAMAP-Rule" id="MF_01987"/>
    </source>
</evidence>
<feature type="binding site" evidence="9">
    <location>
        <position position="270"/>
    </location>
    <ligand>
        <name>K(+)</name>
        <dbReference type="ChEBI" id="CHEBI:29103"/>
    </ligand>
</feature>
<dbReference type="GO" id="GO:0019303">
    <property type="term" value="P:D-ribose catabolic process"/>
    <property type="evidence" value="ECO:0007669"/>
    <property type="project" value="UniProtKB-UniRule"/>
</dbReference>
<evidence type="ECO:0000256" key="2">
    <source>
        <dbReference type="ARBA" id="ARBA00022723"/>
    </source>
</evidence>
<feature type="binding site" evidence="9">
    <location>
        <position position="233"/>
    </location>
    <ligand>
        <name>substrate</name>
    </ligand>
</feature>
<dbReference type="InterPro" id="IPR011611">
    <property type="entry name" value="PfkB_dom"/>
</dbReference>
<dbReference type="GO" id="GO:0005829">
    <property type="term" value="C:cytosol"/>
    <property type="evidence" value="ECO:0007669"/>
    <property type="project" value="TreeGrafter"/>
</dbReference>
<dbReference type="AlphaFoldDB" id="A0AA41XSJ1"/>
<comment type="caution">
    <text evidence="11">The sequence shown here is derived from an EMBL/GenBank/DDBJ whole genome shotgun (WGS) entry which is preliminary data.</text>
</comment>
<keyword evidence="9" id="KW-0963">Cytoplasm</keyword>
<dbReference type="GO" id="GO:0046872">
    <property type="term" value="F:metal ion binding"/>
    <property type="evidence" value="ECO:0007669"/>
    <property type="project" value="UniProtKB-KW"/>
</dbReference>
<evidence type="ECO:0000256" key="1">
    <source>
        <dbReference type="ARBA" id="ARBA00022679"/>
    </source>
</evidence>
<feature type="binding site" evidence="9">
    <location>
        <position position="227"/>
    </location>
    <ligand>
        <name>K(+)</name>
        <dbReference type="ChEBI" id="CHEBI:29103"/>
    </ligand>
</feature>
<keyword evidence="3 9" id="KW-0547">Nucleotide-binding</keyword>
<keyword evidence="1 9" id="KW-0808">Transferase</keyword>
<keyword evidence="5 9" id="KW-0067">ATP-binding</keyword>
<feature type="binding site" evidence="9">
    <location>
        <position position="229"/>
    </location>
    <ligand>
        <name>K(+)</name>
        <dbReference type="ChEBI" id="CHEBI:29103"/>
    </ligand>
</feature>
<evidence type="ECO:0000256" key="6">
    <source>
        <dbReference type="ARBA" id="ARBA00022842"/>
    </source>
</evidence>
<evidence type="ECO:0000313" key="13">
    <source>
        <dbReference type="Proteomes" id="UP000192319"/>
    </source>
</evidence>
<gene>
    <name evidence="9" type="primary">rbsK</name>
    <name evidence="12" type="ORF">BST11_04100</name>
    <name evidence="11" type="ORF">H7K38_18200</name>
</gene>